<dbReference type="Proteomes" id="UP000229081">
    <property type="component" value="Chromosome"/>
</dbReference>
<keyword evidence="2" id="KW-0732">Signal</keyword>
<organism evidence="3 4">
    <name type="scientific">Sphingomonas psychrotolerans</name>
    <dbReference type="NCBI Taxonomy" id="1327635"/>
    <lineage>
        <taxon>Bacteria</taxon>
        <taxon>Pseudomonadati</taxon>
        <taxon>Pseudomonadota</taxon>
        <taxon>Alphaproteobacteria</taxon>
        <taxon>Sphingomonadales</taxon>
        <taxon>Sphingomonadaceae</taxon>
        <taxon>Sphingomonas</taxon>
    </lineage>
</organism>
<evidence type="ECO:0000256" key="1">
    <source>
        <dbReference type="SAM" id="MobiDB-lite"/>
    </source>
</evidence>
<feature type="signal peptide" evidence="2">
    <location>
        <begin position="1"/>
        <end position="23"/>
    </location>
</feature>
<evidence type="ECO:0000256" key="2">
    <source>
        <dbReference type="SAM" id="SignalP"/>
    </source>
</evidence>
<dbReference type="EMBL" id="CP024923">
    <property type="protein sequence ID" value="ATY33887.1"/>
    <property type="molecule type" value="Genomic_DNA"/>
</dbReference>
<feature type="region of interest" description="Disordered" evidence="1">
    <location>
        <begin position="68"/>
        <end position="91"/>
    </location>
</feature>
<evidence type="ECO:0000313" key="3">
    <source>
        <dbReference type="EMBL" id="ATY33887.1"/>
    </source>
</evidence>
<dbReference type="AlphaFoldDB" id="A0A2K8MJ41"/>
<feature type="chain" id="PRO_5014687944" evidence="2">
    <location>
        <begin position="24"/>
        <end position="206"/>
    </location>
</feature>
<dbReference type="KEGG" id="sphc:CVN68_19605"/>
<protein>
    <submittedName>
        <fullName evidence="3">Isoquinoline 1-oxidoreductase subunit</fullName>
    </submittedName>
</protein>
<gene>
    <name evidence="3" type="ORF">CVN68_19605</name>
</gene>
<reference evidence="3 4" key="1">
    <citation type="submission" date="2017-11" db="EMBL/GenBank/DDBJ databases">
        <title>Complete genome sequence of Sphingomonas sp. Strain Cra20, a psychrotolerant potential plant growth promoting rhizobacteria.</title>
        <authorList>
            <person name="Luo Y."/>
        </authorList>
    </citation>
    <scope>NUCLEOTIDE SEQUENCE [LARGE SCALE GENOMIC DNA]</scope>
    <source>
        <strain evidence="3 4">Cra20</strain>
    </source>
</reference>
<proteinExistence type="predicted"/>
<sequence>MKAGALALGAAALTLGLAIASQAREQKVEGLKPVSAFAGIADPAARSTAIFTEMGKVIQHPRCVNCHPRTDRPLQGDAQEPHNPPVSRGPADKGMAGLECATCHGPRNVAFANGTGSIPGHPEWHVAPIEMAWEGKTLGQICQQIKDRKRNGGKTLEQIVEHNAHDSLVGWGWNPGPGRAPVPGTQAQFGELSRAWLASGAKCPAG</sequence>
<dbReference type="SUPFAM" id="SSF48695">
    <property type="entry name" value="Multiheme cytochromes"/>
    <property type="match status" value="1"/>
</dbReference>
<name>A0A2K8MJ41_9SPHN</name>
<evidence type="ECO:0000313" key="4">
    <source>
        <dbReference type="Proteomes" id="UP000229081"/>
    </source>
</evidence>
<keyword evidence="4" id="KW-1185">Reference proteome</keyword>
<dbReference type="RefSeq" id="WP_100283683.1">
    <property type="nucleotide sequence ID" value="NZ_CP024923.1"/>
</dbReference>
<dbReference type="OrthoDB" id="656942at2"/>
<accession>A0A2K8MJ41</accession>
<dbReference type="InterPro" id="IPR036280">
    <property type="entry name" value="Multihaem_cyt_sf"/>
</dbReference>